<evidence type="ECO:0000256" key="1">
    <source>
        <dbReference type="ARBA" id="ARBA00023125"/>
    </source>
</evidence>
<evidence type="ECO:0000313" key="4">
    <source>
        <dbReference type="Proteomes" id="UP001595190"/>
    </source>
</evidence>
<dbReference type="EMBL" id="JBHGPK010000026">
    <property type="protein sequence ID" value="MFC2254030.1"/>
    <property type="molecule type" value="Genomic_DNA"/>
</dbReference>
<comment type="caution">
    <text evidence="3">The sequence shown here is derived from an EMBL/GenBank/DDBJ whole genome shotgun (WGS) entry which is preliminary data.</text>
</comment>
<dbReference type="InterPro" id="IPR010982">
    <property type="entry name" value="Lambda_DNA-bd_dom_sf"/>
</dbReference>
<dbReference type="InterPro" id="IPR001387">
    <property type="entry name" value="Cro/C1-type_HTH"/>
</dbReference>
<dbReference type="InterPro" id="IPR050807">
    <property type="entry name" value="TransReg_Diox_bact_type"/>
</dbReference>
<dbReference type="PANTHER" id="PTHR46797">
    <property type="entry name" value="HTH-TYPE TRANSCRIPTIONAL REGULATOR"/>
    <property type="match status" value="1"/>
</dbReference>
<keyword evidence="1" id="KW-0238">DNA-binding</keyword>
<dbReference type="Pfam" id="PF01381">
    <property type="entry name" value="HTH_3"/>
    <property type="match status" value="1"/>
</dbReference>
<protein>
    <submittedName>
        <fullName evidence="3">Helix-turn-helix domain-containing protein</fullName>
    </submittedName>
</protein>
<organism evidence="3 4">
    <name type="scientific">Labrys neptuniae</name>
    <dbReference type="NCBI Taxonomy" id="376174"/>
    <lineage>
        <taxon>Bacteria</taxon>
        <taxon>Pseudomonadati</taxon>
        <taxon>Pseudomonadota</taxon>
        <taxon>Alphaproteobacteria</taxon>
        <taxon>Hyphomicrobiales</taxon>
        <taxon>Xanthobacteraceae</taxon>
        <taxon>Labrys</taxon>
    </lineage>
</organism>
<evidence type="ECO:0000313" key="3">
    <source>
        <dbReference type="EMBL" id="MFC2254030.1"/>
    </source>
</evidence>
<evidence type="ECO:0000259" key="2">
    <source>
        <dbReference type="PROSITE" id="PS50943"/>
    </source>
</evidence>
<name>A0ABV6ZPB4_9HYPH</name>
<dbReference type="RefSeq" id="WP_394314812.1">
    <property type="nucleotide sequence ID" value="NZ_JBHGPK010000026.1"/>
</dbReference>
<dbReference type="SUPFAM" id="SSF47413">
    <property type="entry name" value="lambda repressor-like DNA-binding domains"/>
    <property type="match status" value="1"/>
</dbReference>
<gene>
    <name evidence="3" type="ORF">ACETRX_30670</name>
</gene>
<dbReference type="CDD" id="cd00093">
    <property type="entry name" value="HTH_XRE"/>
    <property type="match status" value="1"/>
</dbReference>
<feature type="domain" description="HTH cro/C1-type" evidence="2">
    <location>
        <begin position="12"/>
        <end position="66"/>
    </location>
</feature>
<sequence length="80" mass="8866">MELSKIIGQNARRMRKALGLNQAAFAEKAELSQQQVSKIERGSQNVTLKSIAKLAAAFGIPDIELFLPPDMEVRKKQDAK</sequence>
<dbReference type="PROSITE" id="PS50943">
    <property type="entry name" value="HTH_CROC1"/>
    <property type="match status" value="1"/>
</dbReference>
<dbReference type="Proteomes" id="UP001595190">
    <property type="component" value="Unassembled WGS sequence"/>
</dbReference>
<dbReference type="SMART" id="SM00530">
    <property type="entry name" value="HTH_XRE"/>
    <property type="match status" value="1"/>
</dbReference>
<reference evidence="3 4" key="1">
    <citation type="submission" date="2024-09" db="EMBL/GenBank/DDBJ databases">
        <title>Description of Labrys sedimenti sp. nov., isolated from a diclofenac-degrading enrichment culture, and genome-based reclassification of Labrys portucalensis as a later heterotypic synonym of Labrys neptuniae.</title>
        <authorList>
            <person name="Tancsics A."/>
            <person name="Csepanyi A."/>
        </authorList>
    </citation>
    <scope>NUCLEOTIDE SEQUENCE [LARGE SCALE GENOMIC DNA]</scope>
    <source>
        <strain evidence="3 4">LMG 23412</strain>
    </source>
</reference>
<dbReference type="PANTHER" id="PTHR46797:SF1">
    <property type="entry name" value="METHYLPHOSPHONATE SYNTHASE"/>
    <property type="match status" value="1"/>
</dbReference>
<proteinExistence type="predicted"/>
<dbReference type="Gene3D" id="1.10.260.40">
    <property type="entry name" value="lambda repressor-like DNA-binding domains"/>
    <property type="match status" value="1"/>
</dbReference>
<accession>A0ABV6ZPB4</accession>